<dbReference type="Pfam" id="PF10509">
    <property type="entry name" value="GalKase_gal_bdg"/>
    <property type="match status" value="1"/>
</dbReference>
<accession>A0A4R6RYL5</accession>
<dbReference type="SUPFAM" id="SSF54211">
    <property type="entry name" value="Ribosomal protein S5 domain 2-like"/>
    <property type="match status" value="1"/>
</dbReference>
<evidence type="ECO:0000259" key="13">
    <source>
        <dbReference type="Pfam" id="PF10509"/>
    </source>
</evidence>
<dbReference type="PRINTS" id="PR00473">
    <property type="entry name" value="GALCTOKINASE"/>
</dbReference>
<keyword evidence="8" id="KW-0299">Galactose metabolism</keyword>
<dbReference type="SUPFAM" id="SSF55060">
    <property type="entry name" value="GHMP Kinase, C-terminal domain"/>
    <property type="match status" value="1"/>
</dbReference>
<evidence type="ECO:0000256" key="7">
    <source>
        <dbReference type="ARBA" id="ARBA00022842"/>
    </source>
</evidence>
<keyword evidence="15" id="KW-1185">Reference proteome</keyword>
<evidence type="ECO:0000256" key="8">
    <source>
        <dbReference type="ARBA" id="ARBA00023144"/>
    </source>
</evidence>
<dbReference type="EC" id="2.7.1.6" evidence="10"/>
<dbReference type="Pfam" id="PF08544">
    <property type="entry name" value="GHMP_kinases_C"/>
    <property type="match status" value="1"/>
</dbReference>
<dbReference type="PANTHER" id="PTHR10457:SF7">
    <property type="entry name" value="GALACTOKINASE-RELATED"/>
    <property type="match status" value="1"/>
</dbReference>
<keyword evidence="9" id="KW-0119">Carbohydrate metabolism</keyword>
<evidence type="ECO:0000256" key="4">
    <source>
        <dbReference type="ARBA" id="ARBA00022741"/>
    </source>
</evidence>
<sequence length="405" mass="41969">MTPAATKVVRSAADGFRALLGGPPAGVWSAPGRVNLIGEHTDYNDGFVLPFALPHRIAVAAAPRTDGRLGVTTIGDDGQPQRAEPVAIESLAPGSVSGWAAYPSGVAWVLRETMPDAVAPGADLVITGNVPAGAGLSSSHALQCAVALALLGLAGVDVPETGGTQCDDRPDRVTVARWVQRSENDFVGAPTGLLDQTASLCCAPRHALFLDVRSFAMRQVPFDAAQADLEVLVIDTRAHHSLGDSAYGERRAGCERAAKLLSVASLREIDASALDSALDALPADLVPLVRHVVTENERVQQTVALLDAGDYRDIGPALTASHASLRDDYRVSAPELDVAVEAALDAGALGARMTGGGFGGSAIALVPLDRHDTVSEAVTSAFSRHRFGAPRLFTAAPSAGAHRDQ</sequence>
<dbReference type="FunFam" id="3.30.70.890:FF:000001">
    <property type="entry name" value="Galactokinase"/>
    <property type="match status" value="1"/>
</dbReference>
<protein>
    <recommendedName>
        <fullName evidence="10">Galactokinase</fullName>
        <ecNumber evidence="10">2.7.1.6</ecNumber>
    </recommendedName>
</protein>
<name>A0A4R6RYL5_LABRH</name>
<organism evidence="14 15">
    <name type="scientific">Labedaea rhizosphaerae</name>
    <dbReference type="NCBI Taxonomy" id="598644"/>
    <lineage>
        <taxon>Bacteria</taxon>
        <taxon>Bacillati</taxon>
        <taxon>Actinomycetota</taxon>
        <taxon>Actinomycetes</taxon>
        <taxon>Pseudonocardiales</taxon>
        <taxon>Pseudonocardiaceae</taxon>
        <taxon>Labedaea</taxon>
    </lineage>
</organism>
<dbReference type="EMBL" id="SNXZ01000008">
    <property type="protein sequence ID" value="TDP92033.1"/>
    <property type="molecule type" value="Genomic_DNA"/>
</dbReference>
<dbReference type="Gene3D" id="3.30.230.10">
    <property type="match status" value="1"/>
</dbReference>
<evidence type="ECO:0000256" key="6">
    <source>
        <dbReference type="ARBA" id="ARBA00022840"/>
    </source>
</evidence>
<dbReference type="InterPro" id="IPR036554">
    <property type="entry name" value="GHMP_kinase_C_sf"/>
</dbReference>
<keyword evidence="2" id="KW-0808">Transferase</keyword>
<dbReference type="InterPro" id="IPR013750">
    <property type="entry name" value="GHMP_kinase_C_dom"/>
</dbReference>
<dbReference type="PRINTS" id="PR00959">
    <property type="entry name" value="MEVGALKINASE"/>
</dbReference>
<dbReference type="GO" id="GO:0004335">
    <property type="term" value="F:galactokinase activity"/>
    <property type="evidence" value="ECO:0007669"/>
    <property type="project" value="UniProtKB-UniRule"/>
</dbReference>
<dbReference type="GO" id="GO:0005524">
    <property type="term" value="F:ATP binding"/>
    <property type="evidence" value="ECO:0007669"/>
    <property type="project" value="UniProtKB-UniRule"/>
</dbReference>
<evidence type="ECO:0000313" key="14">
    <source>
        <dbReference type="EMBL" id="TDP92033.1"/>
    </source>
</evidence>
<comment type="similarity">
    <text evidence="1">Belongs to the GHMP kinase family. GalK subfamily.</text>
</comment>
<proteinExistence type="inferred from homology"/>
<comment type="caution">
    <text evidence="14">The sequence shown here is derived from an EMBL/GenBank/DDBJ whole genome shotgun (WGS) entry which is preliminary data.</text>
</comment>
<dbReference type="PIRSF" id="PIRSF000530">
    <property type="entry name" value="Galactokinase"/>
    <property type="match status" value="1"/>
</dbReference>
<gene>
    <name evidence="14" type="ORF">EV186_108246</name>
</gene>
<dbReference type="OrthoDB" id="250531at2"/>
<dbReference type="InterPro" id="IPR014721">
    <property type="entry name" value="Ribsml_uS5_D2-typ_fold_subgr"/>
</dbReference>
<feature type="domain" description="Galactokinase N-terminal" evidence="13">
    <location>
        <begin position="16"/>
        <end position="63"/>
    </location>
</feature>
<evidence type="ECO:0000256" key="5">
    <source>
        <dbReference type="ARBA" id="ARBA00022777"/>
    </source>
</evidence>
<dbReference type="Gene3D" id="3.30.70.890">
    <property type="entry name" value="GHMP kinase, C-terminal domain"/>
    <property type="match status" value="1"/>
</dbReference>
<dbReference type="InterPro" id="IPR020568">
    <property type="entry name" value="Ribosomal_Su5_D2-typ_SF"/>
</dbReference>
<evidence type="ECO:0000259" key="12">
    <source>
        <dbReference type="Pfam" id="PF08544"/>
    </source>
</evidence>
<dbReference type="Pfam" id="PF00288">
    <property type="entry name" value="GHMP_kinases_N"/>
    <property type="match status" value="1"/>
</dbReference>
<dbReference type="AlphaFoldDB" id="A0A4R6RYL5"/>
<dbReference type="InterPro" id="IPR006204">
    <property type="entry name" value="GHMP_kinase_N_dom"/>
</dbReference>
<dbReference type="InterPro" id="IPR006206">
    <property type="entry name" value="Mevalonate/galactokinase"/>
</dbReference>
<dbReference type="GO" id="GO:0005829">
    <property type="term" value="C:cytosol"/>
    <property type="evidence" value="ECO:0007669"/>
    <property type="project" value="TreeGrafter"/>
</dbReference>
<keyword evidence="3" id="KW-0479">Metal-binding</keyword>
<feature type="domain" description="GHMP kinase N-terminal" evidence="11">
    <location>
        <begin position="102"/>
        <end position="201"/>
    </location>
</feature>
<evidence type="ECO:0000256" key="1">
    <source>
        <dbReference type="ARBA" id="ARBA00006566"/>
    </source>
</evidence>
<keyword evidence="5 14" id="KW-0418">Kinase</keyword>
<dbReference type="InterPro" id="IPR019539">
    <property type="entry name" value="GalKase_N"/>
</dbReference>
<dbReference type="InterPro" id="IPR000705">
    <property type="entry name" value="Galactokinase"/>
</dbReference>
<evidence type="ECO:0000256" key="2">
    <source>
        <dbReference type="ARBA" id="ARBA00022679"/>
    </source>
</evidence>
<dbReference type="NCBIfam" id="TIGR00131">
    <property type="entry name" value="gal_kin"/>
    <property type="match status" value="1"/>
</dbReference>
<dbReference type="GO" id="GO:0006012">
    <property type="term" value="P:galactose metabolic process"/>
    <property type="evidence" value="ECO:0007669"/>
    <property type="project" value="UniProtKB-UniRule"/>
</dbReference>
<dbReference type="InterPro" id="IPR019741">
    <property type="entry name" value="Galactokinase_CS"/>
</dbReference>
<evidence type="ECO:0000259" key="11">
    <source>
        <dbReference type="Pfam" id="PF00288"/>
    </source>
</evidence>
<evidence type="ECO:0000256" key="10">
    <source>
        <dbReference type="NCBIfam" id="TIGR00131"/>
    </source>
</evidence>
<dbReference type="PANTHER" id="PTHR10457">
    <property type="entry name" value="MEVALONATE KINASE/GALACTOKINASE"/>
    <property type="match status" value="1"/>
</dbReference>
<reference evidence="14 15" key="1">
    <citation type="submission" date="2019-03" db="EMBL/GenBank/DDBJ databases">
        <title>Genomic Encyclopedia of Type Strains, Phase IV (KMG-IV): sequencing the most valuable type-strain genomes for metagenomic binning, comparative biology and taxonomic classification.</title>
        <authorList>
            <person name="Goeker M."/>
        </authorList>
    </citation>
    <scope>NUCLEOTIDE SEQUENCE [LARGE SCALE GENOMIC DNA]</scope>
    <source>
        <strain evidence="14 15">DSM 45361</strain>
    </source>
</reference>
<keyword evidence="6" id="KW-0067">ATP-binding</keyword>
<evidence type="ECO:0000256" key="9">
    <source>
        <dbReference type="ARBA" id="ARBA00023277"/>
    </source>
</evidence>
<evidence type="ECO:0000256" key="3">
    <source>
        <dbReference type="ARBA" id="ARBA00022723"/>
    </source>
</evidence>
<keyword evidence="4" id="KW-0547">Nucleotide-binding</keyword>
<evidence type="ECO:0000313" key="15">
    <source>
        <dbReference type="Proteomes" id="UP000295444"/>
    </source>
</evidence>
<keyword evidence="7" id="KW-0460">Magnesium</keyword>
<dbReference type="RefSeq" id="WP_133853585.1">
    <property type="nucleotide sequence ID" value="NZ_SNXZ01000008.1"/>
</dbReference>
<dbReference type="GO" id="GO:0046872">
    <property type="term" value="F:metal ion binding"/>
    <property type="evidence" value="ECO:0007669"/>
    <property type="project" value="UniProtKB-KW"/>
</dbReference>
<dbReference type="Proteomes" id="UP000295444">
    <property type="component" value="Unassembled WGS sequence"/>
</dbReference>
<feature type="domain" description="GHMP kinase C-terminal" evidence="12">
    <location>
        <begin position="304"/>
        <end position="382"/>
    </location>
</feature>
<dbReference type="PROSITE" id="PS00106">
    <property type="entry name" value="GALACTOKINASE"/>
    <property type="match status" value="1"/>
</dbReference>